<dbReference type="Gene3D" id="1.25.40.10">
    <property type="entry name" value="Tetratricopeptide repeat domain"/>
    <property type="match status" value="1"/>
</dbReference>
<protein>
    <submittedName>
        <fullName evidence="1">Tetratricopeptide repeat protein</fullName>
    </submittedName>
</protein>
<dbReference type="EMBL" id="JARRAG010000002">
    <property type="protein sequence ID" value="MDG3007874.1"/>
    <property type="molecule type" value="Genomic_DNA"/>
</dbReference>
<dbReference type="Pfam" id="PF14561">
    <property type="entry name" value="TPR_20"/>
    <property type="match status" value="1"/>
</dbReference>
<name>A0ABT6FK33_9BACT</name>
<accession>A0ABT6FK33</accession>
<evidence type="ECO:0000313" key="2">
    <source>
        <dbReference type="Proteomes" id="UP001216907"/>
    </source>
</evidence>
<dbReference type="SUPFAM" id="SSF48452">
    <property type="entry name" value="TPR-like"/>
    <property type="match status" value="1"/>
</dbReference>
<reference evidence="1 2" key="1">
    <citation type="submission" date="2023-03" db="EMBL/GenBank/DDBJ databases">
        <title>Paludisphaera mucosa sp. nov. a novel planctomycete from northern fen.</title>
        <authorList>
            <person name="Ivanova A."/>
        </authorList>
    </citation>
    <scope>NUCLEOTIDE SEQUENCE [LARGE SCALE GENOMIC DNA]</scope>
    <source>
        <strain evidence="1 2">Pla2</strain>
    </source>
</reference>
<proteinExistence type="predicted"/>
<evidence type="ECO:0000313" key="1">
    <source>
        <dbReference type="EMBL" id="MDG3007874.1"/>
    </source>
</evidence>
<dbReference type="InterPro" id="IPR011990">
    <property type="entry name" value="TPR-like_helical_dom_sf"/>
</dbReference>
<dbReference type="Pfam" id="PF14559">
    <property type="entry name" value="TPR_19"/>
    <property type="match status" value="1"/>
</dbReference>
<sequence>MDRLLPSQAETLVAEARALEASDPEAAGARFAEALALDPELGPARVGLGRLALAAGRIEEAQAAVLELERRGFMEPEAEKLKAELVLKAQSEGASDVDSARARADADPADKTLRLRLAESLASAGRYDEALAIALDLVERDRKGTGEAARKLMVAVFQLLPDDSELAFEYRRRLSFAL</sequence>
<dbReference type="Proteomes" id="UP001216907">
    <property type="component" value="Unassembled WGS sequence"/>
</dbReference>
<gene>
    <name evidence="1" type="ORF">PZE19_29265</name>
</gene>
<organism evidence="1 2">
    <name type="scientific">Paludisphaera mucosa</name>
    <dbReference type="NCBI Taxonomy" id="3030827"/>
    <lineage>
        <taxon>Bacteria</taxon>
        <taxon>Pseudomonadati</taxon>
        <taxon>Planctomycetota</taxon>
        <taxon>Planctomycetia</taxon>
        <taxon>Isosphaerales</taxon>
        <taxon>Isosphaeraceae</taxon>
        <taxon>Paludisphaera</taxon>
    </lineage>
</organism>
<comment type="caution">
    <text evidence="1">The sequence shown here is derived from an EMBL/GenBank/DDBJ whole genome shotgun (WGS) entry which is preliminary data.</text>
</comment>
<keyword evidence="2" id="KW-1185">Reference proteome</keyword>